<sequence>MAPAEMSAPAEYDEGAGKAAATEAHDHAGPAIVLSYVASGLSAMLSVCCYTEFVVEIPAAGGSFAYLRVELGDAAAFIAAANLILESVIGTAAVARSWMSYLASLINKPASTLRIHAPGLA</sequence>
<organism evidence="7 8">
    <name type="scientific">Miscanthus lutarioriparius</name>
    <dbReference type="NCBI Taxonomy" id="422564"/>
    <lineage>
        <taxon>Eukaryota</taxon>
        <taxon>Viridiplantae</taxon>
        <taxon>Streptophyta</taxon>
        <taxon>Embryophyta</taxon>
        <taxon>Tracheophyta</taxon>
        <taxon>Spermatophyta</taxon>
        <taxon>Magnoliopsida</taxon>
        <taxon>Liliopsida</taxon>
        <taxon>Poales</taxon>
        <taxon>Poaceae</taxon>
        <taxon>PACMAD clade</taxon>
        <taxon>Panicoideae</taxon>
        <taxon>Andropogonodae</taxon>
        <taxon>Andropogoneae</taxon>
        <taxon>Saccharinae</taxon>
        <taxon>Miscanthus</taxon>
    </lineage>
</organism>
<dbReference type="GO" id="GO:0005313">
    <property type="term" value="F:L-glutamate transmembrane transporter activity"/>
    <property type="evidence" value="ECO:0007669"/>
    <property type="project" value="TreeGrafter"/>
</dbReference>
<dbReference type="PANTHER" id="PTHR43243">
    <property type="entry name" value="INNER MEMBRANE TRANSPORTER YGJI-RELATED"/>
    <property type="match status" value="1"/>
</dbReference>
<evidence type="ECO:0000259" key="6">
    <source>
        <dbReference type="Pfam" id="PF00324"/>
    </source>
</evidence>
<reference evidence="7" key="1">
    <citation type="submission" date="2020-10" db="EMBL/GenBank/DDBJ databases">
        <authorList>
            <person name="Han B."/>
            <person name="Lu T."/>
            <person name="Zhao Q."/>
            <person name="Huang X."/>
            <person name="Zhao Y."/>
        </authorList>
    </citation>
    <scope>NUCLEOTIDE SEQUENCE</scope>
</reference>
<keyword evidence="4" id="KW-1133">Transmembrane helix</keyword>
<name>A0A811PGJ2_9POAL</name>
<evidence type="ECO:0000256" key="1">
    <source>
        <dbReference type="ARBA" id="ARBA00004141"/>
    </source>
</evidence>
<dbReference type="AlphaFoldDB" id="A0A811PGJ2"/>
<proteinExistence type="inferred from homology"/>
<accession>A0A811PGJ2</accession>
<gene>
    <name evidence="7" type="ORF">NCGR_LOCUS27010</name>
</gene>
<protein>
    <recommendedName>
        <fullName evidence="6">Amino acid permease/ SLC12A domain-containing protein</fullName>
    </recommendedName>
</protein>
<dbReference type="GO" id="GO:0005886">
    <property type="term" value="C:plasma membrane"/>
    <property type="evidence" value="ECO:0007669"/>
    <property type="project" value="TreeGrafter"/>
</dbReference>
<dbReference type="GO" id="GO:0015189">
    <property type="term" value="F:L-lysine transmembrane transporter activity"/>
    <property type="evidence" value="ECO:0007669"/>
    <property type="project" value="TreeGrafter"/>
</dbReference>
<keyword evidence="3" id="KW-0812">Transmembrane</keyword>
<evidence type="ECO:0000256" key="4">
    <source>
        <dbReference type="ARBA" id="ARBA00022989"/>
    </source>
</evidence>
<evidence type="ECO:0000256" key="3">
    <source>
        <dbReference type="ARBA" id="ARBA00022692"/>
    </source>
</evidence>
<dbReference type="InterPro" id="IPR004841">
    <property type="entry name" value="AA-permease/SLC12A_dom"/>
</dbReference>
<keyword evidence="5" id="KW-0472">Membrane</keyword>
<keyword evidence="8" id="KW-1185">Reference proteome</keyword>
<feature type="domain" description="Amino acid permease/ SLC12A" evidence="6">
    <location>
        <begin position="26"/>
        <end position="104"/>
    </location>
</feature>
<evidence type="ECO:0000256" key="2">
    <source>
        <dbReference type="ARBA" id="ARBA00008572"/>
    </source>
</evidence>
<dbReference type="PANTHER" id="PTHR43243:SF22">
    <property type="entry name" value="CATIONIC AMINO ACID TRANSPORTER 5"/>
    <property type="match status" value="1"/>
</dbReference>
<evidence type="ECO:0000313" key="8">
    <source>
        <dbReference type="Proteomes" id="UP000604825"/>
    </source>
</evidence>
<dbReference type="Gene3D" id="1.20.1740.10">
    <property type="entry name" value="Amino acid/polyamine transporter I"/>
    <property type="match status" value="1"/>
</dbReference>
<dbReference type="EMBL" id="CAJGYO010000006">
    <property type="protein sequence ID" value="CAD6240385.1"/>
    <property type="molecule type" value="Genomic_DNA"/>
</dbReference>
<comment type="caution">
    <text evidence="7">The sequence shown here is derived from an EMBL/GenBank/DDBJ whole genome shotgun (WGS) entry which is preliminary data.</text>
</comment>
<dbReference type="Proteomes" id="UP000604825">
    <property type="component" value="Unassembled WGS sequence"/>
</dbReference>
<evidence type="ECO:0000256" key="5">
    <source>
        <dbReference type="ARBA" id="ARBA00023136"/>
    </source>
</evidence>
<comment type="subcellular location">
    <subcellularLocation>
        <location evidence="1">Membrane</location>
        <topology evidence="1">Multi-pass membrane protein</topology>
    </subcellularLocation>
</comment>
<dbReference type="Pfam" id="PF00324">
    <property type="entry name" value="AA_permease"/>
    <property type="match status" value="1"/>
</dbReference>
<evidence type="ECO:0000313" key="7">
    <source>
        <dbReference type="EMBL" id="CAD6240385.1"/>
    </source>
</evidence>
<comment type="similarity">
    <text evidence="2">Belongs to the amino acid-polyamine-organocation (APC) superfamily. Cationic amino acid transporter (CAT) (TC 2.A.3.3) family.</text>
</comment>
<dbReference type="OrthoDB" id="782359at2759"/>